<dbReference type="AlphaFoldDB" id="A0A2Z7C677"/>
<gene>
    <name evidence="1" type="ORF">F511_02419</name>
</gene>
<organism evidence="1 2">
    <name type="scientific">Dorcoceras hygrometricum</name>
    <dbReference type="NCBI Taxonomy" id="472368"/>
    <lineage>
        <taxon>Eukaryota</taxon>
        <taxon>Viridiplantae</taxon>
        <taxon>Streptophyta</taxon>
        <taxon>Embryophyta</taxon>
        <taxon>Tracheophyta</taxon>
        <taxon>Spermatophyta</taxon>
        <taxon>Magnoliopsida</taxon>
        <taxon>eudicotyledons</taxon>
        <taxon>Gunneridae</taxon>
        <taxon>Pentapetalae</taxon>
        <taxon>asterids</taxon>
        <taxon>lamiids</taxon>
        <taxon>Lamiales</taxon>
        <taxon>Gesneriaceae</taxon>
        <taxon>Didymocarpoideae</taxon>
        <taxon>Trichosporeae</taxon>
        <taxon>Loxocarpinae</taxon>
        <taxon>Dorcoceras</taxon>
    </lineage>
</organism>
<proteinExistence type="predicted"/>
<dbReference type="SUPFAM" id="SSF101082">
    <property type="entry name" value="Typo IV secretion system protein TraC"/>
    <property type="match status" value="1"/>
</dbReference>
<evidence type="ECO:0000313" key="1">
    <source>
        <dbReference type="EMBL" id="KZV42217.1"/>
    </source>
</evidence>
<dbReference type="NCBIfam" id="NF010452">
    <property type="entry name" value="PRK13879.1"/>
    <property type="match status" value="1"/>
</dbReference>
<sequence>MFDILKERYGAVMTLEQLATTLSRKPEGLRMALLKSKSEWARCLNAQKVYIGRRMYFPTEAVARLFDTGIGAQGGPHGEANFDRDIGHDSGKSSCCCRTATRFDAMKSLSERIAERALRQSIGRNARNRAAFLLVRTEVQAAIDDGHSLMSIWEVLVEEGNIRYGYQAFRRYANELTRKQQVVPPTGKPVFLLHSPLFAPSALNGNPALRGQRLPPLIGETIHDKVTRKGSPPAEQACMPDSLNIVRRTDIVTSPKDGRASVSPRSSTDGFCGAAIRSVDCHVTEASVMRKILAAKTASLALVIGAFVSQPAQAGIPVIDGTNVVQTTISALQNVAAVQKQIEQYQTQLQQYQNMLQNTLAPAAWVWDQAQQTMNKLLQAQDTLSYYKNQAGSLDSYLSRYGDVNYYKTSPCFSGGGCSGSAFQALQTAQANGSTAQKSANDAVLKAVDLQQQTLTSDATNLRSLQSQATSAQGQMEALSAANQLASAQTNQLLQIRGMLAAQAVAQATRAENVADKEALQAAAAQQLRDGSNITSSSPKNWTFE</sequence>
<keyword evidence="2" id="KW-1185">Reference proteome</keyword>
<dbReference type="Pfam" id="PF17273">
    <property type="entry name" value="DUF5338"/>
    <property type="match status" value="1"/>
</dbReference>
<dbReference type="InterPro" id="IPR014147">
    <property type="entry name" value="T4SS_TrbJ"/>
</dbReference>
<reference evidence="1 2" key="1">
    <citation type="journal article" date="2015" name="Proc. Natl. Acad. Sci. U.S.A.">
        <title>The resurrection genome of Boea hygrometrica: A blueprint for survival of dehydration.</title>
        <authorList>
            <person name="Xiao L."/>
            <person name="Yang G."/>
            <person name="Zhang L."/>
            <person name="Yang X."/>
            <person name="Zhao S."/>
            <person name="Ji Z."/>
            <person name="Zhou Q."/>
            <person name="Hu M."/>
            <person name="Wang Y."/>
            <person name="Chen M."/>
            <person name="Xu Y."/>
            <person name="Jin H."/>
            <person name="Xiao X."/>
            <person name="Hu G."/>
            <person name="Bao F."/>
            <person name="Hu Y."/>
            <person name="Wan P."/>
            <person name="Li L."/>
            <person name="Deng X."/>
            <person name="Kuang T."/>
            <person name="Xiang C."/>
            <person name="Zhu J.K."/>
            <person name="Oliver M.J."/>
            <person name="He Y."/>
        </authorList>
    </citation>
    <scope>NUCLEOTIDE SEQUENCE [LARGE SCALE GENOMIC DNA]</scope>
    <source>
        <strain evidence="2">cv. XS01</strain>
    </source>
</reference>
<protein>
    <submittedName>
        <fullName evidence="1">Uncharacterized protein</fullName>
    </submittedName>
</protein>
<dbReference type="Proteomes" id="UP000250235">
    <property type="component" value="Unassembled WGS sequence"/>
</dbReference>
<dbReference type="EMBL" id="KQ999293">
    <property type="protein sequence ID" value="KZV42217.1"/>
    <property type="molecule type" value="Genomic_DNA"/>
</dbReference>
<evidence type="ECO:0000313" key="2">
    <source>
        <dbReference type="Proteomes" id="UP000250235"/>
    </source>
</evidence>
<accession>A0A2Z7C677</accession>
<dbReference type="NCBIfam" id="TIGR02780">
    <property type="entry name" value="TrbJ_Ti"/>
    <property type="match status" value="1"/>
</dbReference>
<dbReference type="InterPro" id="IPR035225">
    <property type="entry name" value="DUF5338"/>
</dbReference>
<name>A0A2Z7C677_9LAMI</name>